<evidence type="ECO:0000313" key="2">
    <source>
        <dbReference type="EMBL" id="BAW80626.1"/>
    </source>
</evidence>
<feature type="transmembrane region" description="Helical" evidence="1">
    <location>
        <begin position="183"/>
        <end position="205"/>
    </location>
</feature>
<feature type="transmembrane region" description="Helical" evidence="1">
    <location>
        <begin position="110"/>
        <end position="134"/>
    </location>
</feature>
<keyword evidence="1" id="KW-0812">Transmembrane</keyword>
<dbReference type="KEGG" id="ntt:TAO_1256"/>
<organism evidence="2 3">
    <name type="scientific">Candidatus Nitrosoglobus terrae</name>
    <dbReference type="NCBI Taxonomy" id="1630141"/>
    <lineage>
        <taxon>Bacteria</taxon>
        <taxon>Pseudomonadati</taxon>
        <taxon>Pseudomonadota</taxon>
        <taxon>Gammaproteobacteria</taxon>
        <taxon>Chromatiales</taxon>
        <taxon>Chromatiaceae</taxon>
        <taxon>Candidatus Nitrosoglobus</taxon>
    </lineage>
</organism>
<dbReference type="InterPro" id="IPR006747">
    <property type="entry name" value="DUF599"/>
</dbReference>
<dbReference type="PANTHER" id="PTHR31168:SF1">
    <property type="entry name" value="DUF599 FAMILY PROTEIN"/>
    <property type="match status" value="1"/>
</dbReference>
<evidence type="ECO:0000256" key="1">
    <source>
        <dbReference type="SAM" id="Phobius"/>
    </source>
</evidence>
<keyword evidence="1" id="KW-1133">Transmembrane helix</keyword>
<protein>
    <submittedName>
        <fullName evidence="2">Hypothetical conserved protein</fullName>
    </submittedName>
</protein>
<dbReference type="PANTHER" id="PTHR31168">
    <property type="entry name" value="OS02G0292800 PROTEIN"/>
    <property type="match status" value="1"/>
</dbReference>
<feature type="transmembrane region" description="Helical" evidence="1">
    <location>
        <begin position="69"/>
        <end position="90"/>
    </location>
</feature>
<dbReference type="AlphaFoldDB" id="A0A1Q2SNB0"/>
<feature type="transmembrane region" description="Helical" evidence="1">
    <location>
        <begin position="6"/>
        <end position="24"/>
    </location>
</feature>
<keyword evidence="1" id="KW-0472">Membrane</keyword>
<dbReference type="Proteomes" id="UP000243679">
    <property type="component" value="Chromosome"/>
</dbReference>
<dbReference type="RefSeq" id="WP_096527148.1">
    <property type="nucleotide sequence ID" value="NZ_AP014836.1"/>
</dbReference>
<evidence type="ECO:0000313" key="3">
    <source>
        <dbReference type="Proteomes" id="UP000243679"/>
    </source>
</evidence>
<dbReference type="EMBL" id="AP014836">
    <property type="protein sequence ID" value="BAW80626.1"/>
    <property type="molecule type" value="Genomic_DNA"/>
</dbReference>
<accession>A0A1Q2SNB0</accession>
<proteinExistence type="predicted"/>
<dbReference type="OrthoDB" id="5768130at2"/>
<dbReference type="Pfam" id="PF04654">
    <property type="entry name" value="DUF599"/>
    <property type="match status" value="1"/>
</dbReference>
<reference evidence="2 3" key="1">
    <citation type="journal article" date="2017" name="ISME J.">
        <title>An acid-tolerant ammonia-oxidizing ?-proteobacterium from soil.</title>
        <authorList>
            <person name="Hayatsu M."/>
            <person name="Tago K."/>
            <person name="Uchiyama I."/>
            <person name="Toyoda A."/>
            <person name="Wang Y."/>
            <person name="Shimomura Y."/>
            <person name="Okubo T."/>
            <person name="Kurisu F."/>
            <person name="Hirono Y."/>
            <person name="Nonaka K."/>
            <person name="Akiyama H."/>
            <person name="Itoh T."/>
            <person name="Takami H."/>
        </authorList>
    </citation>
    <scope>NUCLEOTIDE SEQUENCE [LARGE SCALE GENOMIC DNA]</scope>
    <source>
        <strain evidence="2 3">TAO100</strain>
    </source>
</reference>
<gene>
    <name evidence="2" type="ORF">TAO_1256</name>
</gene>
<name>A0A1Q2SNB0_9GAMM</name>
<sequence>MPDWEYGLILLAFILLGGYHVQLLRQIRRQPLSTAIGLSQQARRLWVRKIIQDGRDILAVQTLRNWTMAATLLASTAILLALGILNAAFFVEKQPELSKLFNYFGYNNEILWLLKLIILSGDFFFSFFNFVLAIRYYNHTSFMINIAEYQESGISVNAVIEILKRGANHYTLGMRGYYFSIPLSLWLFGSLWLLGGTLLLLVILYRLDRVA</sequence>
<keyword evidence="3" id="KW-1185">Reference proteome</keyword>